<feature type="compositionally biased region" description="Polar residues" evidence="8">
    <location>
        <begin position="608"/>
        <end position="619"/>
    </location>
</feature>
<dbReference type="InterPro" id="IPR039915">
    <property type="entry name" value="TACC"/>
</dbReference>
<keyword evidence="6" id="KW-0206">Cytoskeleton</keyword>
<dbReference type="FunFam" id="1.20.5.1700:FF:000001">
    <property type="entry name" value="Transforming acidic coiled-coil-containing protein 1 isoform 2"/>
    <property type="match status" value="1"/>
</dbReference>
<accession>A0A6P8RP96</accession>
<protein>
    <submittedName>
        <fullName evidence="11">Transforming acidic coiled-coil-containing protein 3 isoform X1</fullName>
    </submittedName>
</protein>
<evidence type="ECO:0000313" key="11">
    <source>
        <dbReference type="RefSeq" id="XP_033806971.1"/>
    </source>
</evidence>
<proteinExistence type="inferred from homology"/>
<keyword evidence="4" id="KW-0597">Phosphoprotein</keyword>
<evidence type="ECO:0000256" key="7">
    <source>
        <dbReference type="SAM" id="Coils"/>
    </source>
</evidence>
<dbReference type="OrthoDB" id="10255048at2759"/>
<evidence type="ECO:0000256" key="8">
    <source>
        <dbReference type="SAM" id="MobiDB-lite"/>
    </source>
</evidence>
<dbReference type="CTD" id="10460"/>
<feature type="region of interest" description="Disordered" evidence="8">
    <location>
        <begin position="149"/>
        <end position="168"/>
    </location>
</feature>
<evidence type="ECO:0000256" key="4">
    <source>
        <dbReference type="ARBA" id="ARBA00022553"/>
    </source>
</evidence>
<dbReference type="AlphaFoldDB" id="A0A6P8RP96"/>
<evidence type="ECO:0000313" key="10">
    <source>
        <dbReference type="Proteomes" id="UP000515159"/>
    </source>
</evidence>
<evidence type="ECO:0000256" key="3">
    <source>
        <dbReference type="ARBA" id="ARBA00022490"/>
    </source>
</evidence>
<gene>
    <name evidence="11" type="primary">TACC3</name>
</gene>
<dbReference type="FunCoup" id="A0A6P8RP96">
    <property type="interactions" value="1066"/>
</dbReference>
<evidence type="ECO:0000256" key="2">
    <source>
        <dbReference type="ARBA" id="ARBA00009423"/>
    </source>
</evidence>
<dbReference type="GO" id="GO:0007052">
    <property type="term" value="P:mitotic spindle organization"/>
    <property type="evidence" value="ECO:0007669"/>
    <property type="project" value="InterPro"/>
</dbReference>
<dbReference type="Proteomes" id="UP000515159">
    <property type="component" value="Chromosome 1"/>
</dbReference>
<dbReference type="GO" id="GO:0005737">
    <property type="term" value="C:cytoplasm"/>
    <property type="evidence" value="ECO:0007669"/>
    <property type="project" value="TreeGrafter"/>
</dbReference>
<feature type="compositionally biased region" description="Polar residues" evidence="8">
    <location>
        <begin position="676"/>
        <end position="688"/>
    </location>
</feature>
<dbReference type="GO" id="GO:0021987">
    <property type="term" value="P:cerebral cortex development"/>
    <property type="evidence" value="ECO:0007669"/>
    <property type="project" value="TreeGrafter"/>
</dbReference>
<keyword evidence="3" id="KW-0963">Cytoplasm</keyword>
<feature type="region of interest" description="Disordered" evidence="8">
    <location>
        <begin position="645"/>
        <end position="692"/>
    </location>
</feature>
<evidence type="ECO:0000259" key="9">
    <source>
        <dbReference type="Pfam" id="PF05010"/>
    </source>
</evidence>
<dbReference type="GO" id="GO:0005856">
    <property type="term" value="C:cytoskeleton"/>
    <property type="evidence" value="ECO:0007669"/>
    <property type="project" value="UniProtKB-SubCell"/>
</dbReference>
<dbReference type="InterPro" id="IPR007707">
    <property type="entry name" value="TACC_C"/>
</dbReference>
<feature type="coiled-coil region" evidence="7">
    <location>
        <begin position="1008"/>
        <end position="1148"/>
    </location>
</feature>
<feature type="compositionally biased region" description="Basic and acidic residues" evidence="8">
    <location>
        <begin position="652"/>
        <end position="675"/>
    </location>
</feature>
<dbReference type="RefSeq" id="XP_033806971.1">
    <property type="nucleotide sequence ID" value="XM_033951080.1"/>
</dbReference>
<comment type="subcellular location">
    <subcellularLocation>
        <location evidence="1">Cytoplasm</location>
        <location evidence="1">Cytoskeleton</location>
    </subcellularLocation>
</comment>
<keyword evidence="10" id="KW-1185">Reference proteome</keyword>
<reference evidence="11" key="1">
    <citation type="submission" date="2025-08" db="UniProtKB">
        <authorList>
            <consortium name="RefSeq"/>
        </authorList>
    </citation>
    <scope>IDENTIFICATION</scope>
</reference>
<name>A0A6P8RP96_GEOSA</name>
<dbReference type="PANTHER" id="PTHR13924">
    <property type="entry name" value="TRANSFORMING ACIDIC COILED-COIL CONTAINING PROTEIN 1/2"/>
    <property type="match status" value="1"/>
</dbReference>
<dbReference type="InParanoid" id="A0A6P8RP96"/>
<dbReference type="GeneID" id="117363413"/>
<dbReference type="Pfam" id="PF25777">
    <property type="entry name" value="Aurora-A_bind_TACC3"/>
    <property type="match status" value="1"/>
</dbReference>
<feature type="region of interest" description="Disordered" evidence="8">
    <location>
        <begin position="607"/>
        <end position="627"/>
    </location>
</feature>
<comment type="similarity">
    <text evidence="2">Belongs to the TACC family.</text>
</comment>
<organism evidence="10 11">
    <name type="scientific">Geotrypetes seraphini</name>
    <name type="common">Gaboon caecilian</name>
    <name type="synonym">Caecilia seraphini</name>
    <dbReference type="NCBI Taxonomy" id="260995"/>
    <lineage>
        <taxon>Eukaryota</taxon>
        <taxon>Metazoa</taxon>
        <taxon>Chordata</taxon>
        <taxon>Craniata</taxon>
        <taxon>Vertebrata</taxon>
        <taxon>Euteleostomi</taxon>
        <taxon>Amphibia</taxon>
        <taxon>Gymnophiona</taxon>
        <taxon>Geotrypetes</taxon>
    </lineage>
</organism>
<dbReference type="PANTHER" id="PTHR13924:SF4">
    <property type="entry name" value="TRANSFORMING ACIDIC COILED-COIL-CONTAINING PROTEIN 3"/>
    <property type="match status" value="1"/>
</dbReference>
<evidence type="ECO:0000256" key="5">
    <source>
        <dbReference type="ARBA" id="ARBA00023054"/>
    </source>
</evidence>
<dbReference type="GO" id="GO:0007097">
    <property type="term" value="P:nuclear migration"/>
    <property type="evidence" value="ECO:0007669"/>
    <property type="project" value="TreeGrafter"/>
</dbReference>
<evidence type="ECO:0000256" key="6">
    <source>
        <dbReference type="ARBA" id="ARBA00023212"/>
    </source>
</evidence>
<feature type="domain" description="Transforming acidic coiled-coil-containing protein C-terminal" evidence="9">
    <location>
        <begin position="946"/>
        <end position="1146"/>
    </location>
</feature>
<dbReference type="Pfam" id="PF05010">
    <property type="entry name" value="TACC_C"/>
    <property type="match status" value="1"/>
</dbReference>
<sequence>MAARFIARMSLQINDENCRNDITTESCDFLLTPQQPTGRPSILRPSQKENLPPKSAVKAMKVTFQTPMRDPQTQRILSPNMTNKQEAAFTLDDCAAALENLHINVSCSSECMLLVESVKMSQEHDGQTAPYLHDDLLVKSGIADCINSDSVDELNPSNPSPKMENSPSKVLFSPNVDSPEKDPSYLQVADALCHESAETIPVENNCTPVEIVDLSTEIKPVIKDLSELVTESTCNIDIVSANSSTAATKVLNSPPVSKGSYKFDPGQIDLIDPFKPRELKLQNSPVRVPESTDSCPEFSKESVNLEINFSDDNTVIRKLFTKNLVEKLPEINDGAKKPTVVKNKVEKIVNREISEDTHVLKASCTIDGNWCDSDINSFTSECSKIPNSPKLQKPGTENLSIRQDDDNLLLKKPESVLGCLIEEKPVICDNLGKKDPLSLCSNLVLKDQKHDAGCCAPYPDELPVKSQGTCNMAFNSLEELNLSKACTNMEVYPSKAHFSPIMDIPAKDQNNLLDVYAVAAAAESIIFNSAISMAEDDCPHGRAVDLSKPAINDLSEFVTKSSCNEITIMDTPTAARKVLESPSTSKASYNFDPDQIDLIDPFKMRGSKLQNSPVGVSQSSERDLETSKAESFKLEFDFTDGNTVIRKSPPKRLGERPPVMKDGAKKRAVIKEKCGSSKTSSSPKLQRSSTRDLIGKESENLLLQQNVFVPASMDSLDQPDISESLKHVEPLKQEIQVSAIKGTSVALSEGQVKELNMEQEPNPLDCSSSKGNLTSVSDRKAFEGALNEDRASVKPGSDADASVFEMDFKPATEFEGLCQPIEIDYLEQFGSSSFKESALRKQSLYLKFDPLLRESPRKTHASVQETKNCLTNVSFNSCSGTLELETENAVHVVEPLQNEEKPKGLDLLGTFTIAEPSALIADISPKLFTPALPFLTVDAIVEVLQYSQKDMDAAIDAVQLKVQEKEIDVLQWKNKHEKLLMQYAEMGKIVAEYECTITQMIEDSHKQKEVAKLDIQKILQEKQQLQDDFNSMEKSYSELFKRFDKQKDVLEGYRKNEEALKKCVEDYVTRISKEEQRYQALKAHAEEKLKRASEEIAQVRSKTKGEIAALQASLRKEQMKIKSMEQSLEQKAKENDELTKICDDLISKMERSC</sequence>
<evidence type="ECO:0000256" key="1">
    <source>
        <dbReference type="ARBA" id="ARBA00004245"/>
    </source>
</evidence>
<dbReference type="KEGG" id="gsh:117363413"/>
<dbReference type="Gene3D" id="1.20.5.1700">
    <property type="match status" value="1"/>
</dbReference>
<keyword evidence="5 7" id="KW-0175">Coiled coil</keyword>
<dbReference type="InterPro" id="IPR057663">
    <property type="entry name" value="TACC3_Aurora-A_bind"/>
</dbReference>